<comment type="function">
    <text evidence="8">Component of the cytochrome c oxidase, the last enzyme in the mitochondrial electron transport chain which drives oxidative phosphorylation. The respiratory chain contains 3 multisubunit complexes succinate dehydrogenase (complex II, CII), ubiquinol-cytochrome c oxidoreductase (cytochrome b-c1 complex, complex III, CIII) and cytochrome c oxidase (complex IV, CIV), that cooperate to transfer electrons derived from NADH and succinate to molecular oxygen, creating an electrochemical gradient over the inner membrane that drives transmembrane transport and the ATP synthase. Cytochrome c oxidase is the component of the respiratory chain that catalyzes the reduction of oxygen to water. Electrons originating from reduced cytochrome c in the intermembrane space (IMS) are transferred via the dinuclear copper A center (CU(A)) of subunit 2 and heme A of subunit 1 to the active site in subunit 1, a binuclear center (BNC) formed by heme A3 and copper B (CU(B)). The BNC reduces molecular oxygen to 2 water molecules using 4 electrons from cytochrome c in the IMS and 4 protons from the mitochondrial matrix.</text>
</comment>
<reference evidence="14" key="2">
    <citation type="journal article" date="2018" name="Mitochondrial DNA Part B Resour">
        <title>Complete mitochondrial DNA sequence of the alien hornet Vespa velutina (Insecta: Hymenoptera) invading Kyushu Island, Japan.</title>
        <authorList>
            <person name="Takahashi R."/>
            <person name="Okuyama H."/>
            <person name="Minoshima Y.N."/>
            <person name="Takahashi J."/>
        </authorList>
    </citation>
    <scope>NUCLEOTIDE SEQUENCE</scope>
</reference>
<feature type="transmembrane region" description="Helical" evidence="9">
    <location>
        <begin position="16"/>
        <end position="36"/>
    </location>
</feature>
<dbReference type="Pfam" id="PF00510">
    <property type="entry name" value="COX3"/>
    <property type="match status" value="1"/>
</dbReference>
<comment type="similarity">
    <text evidence="2 8">Belongs to the cytochrome c oxidase subunit 3 family.</text>
</comment>
<dbReference type="GO" id="GO:0006123">
    <property type="term" value="P:mitochondrial electron transport, cytochrome c to oxygen"/>
    <property type="evidence" value="ECO:0007669"/>
    <property type="project" value="TreeGrafter"/>
</dbReference>
<gene>
    <name evidence="11" type="primary">COX3</name>
</gene>
<dbReference type="InterPro" id="IPR035973">
    <property type="entry name" value="Cyt_c_oxidase_su3-like_sf"/>
</dbReference>
<evidence type="ECO:0000256" key="2">
    <source>
        <dbReference type="ARBA" id="ARBA00010581"/>
    </source>
</evidence>
<evidence type="ECO:0000256" key="9">
    <source>
        <dbReference type="SAM" id="Phobius"/>
    </source>
</evidence>
<dbReference type="GO" id="GO:0005739">
    <property type="term" value="C:mitochondrion"/>
    <property type="evidence" value="ECO:0007669"/>
    <property type="project" value="TreeGrafter"/>
</dbReference>
<sequence>MHKSNHPYHMVSISPWPLILSINIMIFLISLIKWFYFMNTNLMILSFISLSLTLFQWWRDIIRESTFQGMHTSYITKNLKTSMILFIISEIFFFISLFWAYFHSSLSPSIEIGMLWPPKNIIMFNPYDIPLLNSIILITSGITITWSHNSLLNNNLKTAIYTLMYTISLSFMFSLCQYFEYKSAPFTIADSIYGSIFFMTTGFHGIHVIIGTIFLIVCLFRMMLNHFSKIHHFGFEAAIWYWHFVDIVWLFVYTWIYWWSFYLYSM</sequence>
<feature type="transmembrane region" description="Helical" evidence="9">
    <location>
        <begin position="240"/>
        <end position="260"/>
    </location>
</feature>
<feature type="transmembrane region" description="Helical" evidence="9">
    <location>
        <begin position="42"/>
        <end position="62"/>
    </location>
</feature>
<evidence type="ECO:0000256" key="4">
    <source>
        <dbReference type="ARBA" id="ARBA00022692"/>
    </source>
</evidence>
<dbReference type="PANTHER" id="PTHR11403">
    <property type="entry name" value="CYTOCHROME C OXIDASE SUBUNIT III"/>
    <property type="match status" value="1"/>
</dbReference>
<dbReference type="Gene3D" id="1.20.120.80">
    <property type="entry name" value="Cytochrome c oxidase, subunit III, four-helix bundle"/>
    <property type="match status" value="1"/>
</dbReference>
<dbReference type="Gene3D" id="1.10.287.70">
    <property type="match status" value="1"/>
</dbReference>
<evidence type="ECO:0000313" key="14">
    <source>
        <dbReference type="EMBL" id="BBC44287.1"/>
    </source>
</evidence>
<evidence type="ECO:0000259" key="10">
    <source>
        <dbReference type="PROSITE" id="PS50253"/>
    </source>
</evidence>
<feature type="transmembrane region" description="Helical" evidence="9">
    <location>
        <begin position="122"/>
        <end position="146"/>
    </location>
</feature>
<protein>
    <recommendedName>
        <fullName evidence="3 8">Cytochrome c oxidase subunit 3</fullName>
    </recommendedName>
</protein>
<evidence type="ECO:0000256" key="6">
    <source>
        <dbReference type="ARBA" id="ARBA00022989"/>
    </source>
</evidence>
<dbReference type="InterPro" id="IPR000298">
    <property type="entry name" value="Cyt_c_oxidase-like_su3"/>
</dbReference>
<dbReference type="EMBL" id="AP017943">
    <property type="protein sequence ID" value="BAX73955.1"/>
    <property type="molecule type" value="Genomic_DNA"/>
</dbReference>
<evidence type="ECO:0000313" key="12">
    <source>
        <dbReference type="EMBL" id="BBC27613.1"/>
    </source>
</evidence>
<dbReference type="GO" id="GO:0004129">
    <property type="term" value="F:cytochrome-c oxidase activity"/>
    <property type="evidence" value="ECO:0007669"/>
    <property type="project" value="InterPro"/>
</dbReference>
<feature type="transmembrane region" description="Helical" evidence="9">
    <location>
        <begin position="158"/>
        <end position="180"/>
    </location>
</feature>
<dbReference type="AlphaFoldDB" id="A0A347YEJ5"/>
<keyword evidence="4 8" id="KW-0812">Transmembrane</keyword>
<evidence type="ECO:0000256" key="5">
    <source>
        <dbReference type="ARBA" id="ARBA00022967"/>
    </source>
</evidence>
<dbReference type="EMBL" id="AP018461">
    <property type="protein sequence ID" value="BBC27626.1"/>
    <property type="molecule type" value="Genomic_DNA"/>
</dbReference>
<feature type="transmembrane region" description="Helical" evidence="9">
    <location>
        <begin position="192"/>
        <end position="220"/>
    </location>
</feature>
<evidence type="ECO:0000256" key="7">
    <source>
        <dbReference type="ARBA" id="ARBA00023136"/>
    </source>
</evidence>
<keyword evidence="8 11" id="KW-0496">Mitochondrion</keyword>
<evidence type="ECO:0000256" key="8">
    <source>
        <dbReference type="RuleBase" id="RU003375"/>
    </source>
</evidence>
<dbReference type="FunFam" id="1.20.120.80:FF:000002">
    <property type="entry name" value="Cytochrome c oxidase subunit 3"/>
    <property type="match status" value="1"/>
</dbReference>
<dbReference type="EMBL" id="AP018483">
    <property type="protein sequence ID" value="BBC44287.1"/>
    <property type="molecule type" value="Genomic_DNA"/>
</dbReference>
<dbReference type="EMBL" id="AP018484">
    <property type="protein sequence ID" value="BBC44300.1"/>
    <property type="molecule type" value="Genomic_DNA"/>
</dbReference>
<comment type="subcellular location">
    <subcellularLocation>
        <location evidence="1">Membrane</location>
        <topology evidence="1">Multi-pass membrane protein</topology>
    </subcellularLocation>
</comment>
<dbReference type="PROSITE" id="PS50253">
    <property type="entry name" value="COX3"/>
    <property type="match status" value="1"/>
</dbReference>
<evidence type="ECO:0000256" key="3">
    <source>
        <dbReference type="ARBA" id="ARBA00015944"/>
    </source>
</evidence>
<geneLocation type="mitochondrion" evidence="11"/>
<evidence type="ECO:0000313" key="13">
    <source>
        <dbReference type="EMBL" id="BBC27626.1"/>
    </source>
</evidence>
<keyword evidence="7 9" id="KW-0472">Membrane</keyword>
<name>A0A347YEJ5_VESVE</name>
<dbReference type="InterPro" id="IPR024791">
    <property type="entry name" value="Cyt_c/ubiquinol_Oxase_su3"/>
</dbReference>
<keyword evidence="6 9" id="KW-1133">Transmembrane helix</keyword>
<feature type="domain" description="Heme-copper oxidase subunit III family profile" evidence="10">
    <location>
        <begin position="4"/>
        <end position="261"/>
    </location>
</feature>
<proteinExistence type="inferred from homology"/>
<dbReference type="SUPFAM" id="SSF81452">
    <property type="entry name" value="Cytochrome c oxidase subunit III-like"/>
    <property type="match status" value="1"/>
</dbReference>
<reference evidence="11" key="1">
    <citation type="journal article" date="2017" name="Mitochondrial DNA Part B Resour">
        <title>Complete mitochondrial DNA sequence of the invasive hornet Vespa velutina (Insecta, Hymenoptera) found in Japan.</title>
        <authorList>
            <person name="Takahashi R."/>
            <person name="Okuyama H."/>
            <person name="Kiyoshi T."/>
            <person name="Takahashi J."/>
        </authorList>
    </citation>
    <scope>NUCLEOTIDE SEQUENCE</scope>
</reference>
<accession>A0A347YEJ5</accession>
<feature type="transmembrane region" description="Helical" evidence="9">
    <location>
        <begin position="83"/>
        <end position="102"/>
    </location>
</feature>
<evidence type="ECO:0000313" key="11">
    <source>
        <dbReference type="EMBL" id="BAX73955.1"/>
    </source>
</evidence>
<dbReference type="InterPro" id="IPR013833">
    <property type="entry name" value="Cyt_c_oxidase_su3_a-hlx"/>
</dbReference>
<dbReference type="EMBL" id="AP018460">
    <property type="protein sequence ID" value="BBC27613.1"/>
    <property type="molecule type" value="Genomic_DNA"/>
</dbReference>
<organism evidence="11">
    <name type="scientific">Vespa velutina</name>
    <name type="common">Asian yellow-legged hornet</name>
    <dbReference type="NCBI Taxonomy" id="202808"/>
    <lineage>
        <taxon>Eukaryota</taxon>
        <taxon>Metazoa</taxon>
        <taxon>Ecdysozoa</taxon>
        <taxon>Arthropoda</taxon>
        <taxon>Hexapoda</taxon>
        <taxon>Insecta</taxon>
        <taxon>Pterygota</taxon>
        <taxon>Neoptera</taxon>
        <taxon>Endopterygota</taxon>
        <taxon>Hymenoptera</taxon>
        <taxon>Apocrita</taxon>
        <taxon>Aculeata</taxon>
        <taxon>Vespoidea</taxon>
        <taxon>Vespidae</taxon>
        <taxon>Vespinae</taxon>
        <taxon>Vespa</taxon>
    </lineage>
</organism>
<dbReference type="CDD" id="cd01665">
    <property type="entry name" value="Cyt_c_Oxidase_III"/>
    <property type="match status" value="1"/>
</dbReference>
<dbReference type="InterPro" id="IPR033945">
    <property type="entry name" value="Cyt_c_oxase_su3_dom"/>
</dbReference>
<dbReference type="PANTHER" id="PTHR11403:SF7">
    <property type="entry name" value="CYTOCHROME C OXIDASE SUBUNIT 3"/>
    <property type="match status" value="1"/>
</dbReference>
<evidence type="ECO:0000256" key="1">
    <source>
        <dbReference type="ARBA" id="ARBA00004141"/>
    </source>
</evidence>
<dbReference type="GO" id="GO:0016020">
    <property type="term" value="C:membrane"/>
    <property type="evidence" value="ECO:0007669"/>
    <property type="project" value="UniProtKB-SubCell"/>
</dbReference>
<reference evidence="12" key="3">
    <citation type="journal article" date="2019" name="Mitochondrial DNA A DNA Mapp Seq Anal">
        <title>Origins of Vespa velutina hornets that recently invaded Iki Island, Japan and Jersey Island, UK.</title>
        <authorList>
            <person name="Takahashi J."/>
            <person name="Okuyama H."/>
            <person name="Kiyoshi T."/>
            <person name="Takeuchi T."/>
            <person name="Martin S.J."/>
        </authorList>
    </citation>
    <scope>NUCLEOTIDE SEQUENCE</scope>
    <source>
        <strain evidence="12">Vv_Iki_01</strain>
        <strain evidence="13">Vv_UK_01</strain>
    </source>
</reference>
<keyword evidence="5" id="KW-1278">Translocase</keyword>